<proteinExistence type="predicted"/>
<sequence>MVEMGNPSAVFREDVDGEFTDVLLVLEKAAWSMREKKAVCGTEMGQW</sequence>
<dbReference type="EMBL" id="CZQA01000012">
    <property type="protein sequence ID" value="CUS38811.1"/>
    <property type="molecule type" value="Genomic_DNA"/>
</dbReference>
<evidence type="ECO:0000313" key="2">
    <source>
        <dbReference type="Proteomes" id="UP000199032"/>
    </source>
</evidence>
<organism evidence="1 2">
    <name type="scientific">Candidatus Nitrospira nitrosa</name>
    <dbReference type="NCBI Taxonomy" id="1742972"/>
    <lineage>
        <taxon>Bacteria</taxon>
        <taxon>Pseudomonadati</taxon>
        <taxon>Nitrospirota</taxon>
        <taxon>Nitrospiria</taxon>
        <taxon>Nitrospirales</taxon>
        <taxon>Nitrospiraceae</taxon>
        <taxon>Nitrospira</taxon>
    </lineage>
</organism>
<protein>
    <submittedName>
        <fullName evidence="1">Uncharacterized protein</fullName>
    </submittedName>
</protein>
<dbReference type="Proteomes" id="UP000199032">
    <property type="component" value="Unassembled WGS sequence"/>
</dbReference>
<name>A0A0S4LS69_9BACT</name>
<reference evidence="1 2" key="1">
    <citation type="submission" date="2015-10" db="EMBL/GenBank/DDBJ databases">
        <authorList>
            <person name="Gilbert D.G."/>
        </authorList>
    </citation>
    <scope>NUCLEOTIDE SEQUENCE [LARGE SCALE GENOMIC DNA]</scope>
    <source>
        <strain evidence="1">COMA1</strain>
    </source>
</reference>
<dbReference type="AlphaFoldDB" id="A0A0S4LS69"/>
<accession>A0A0S4LS69</accession>
<evidence type="ECO:0000313" key="1">
    <source>
        <dbReference type="EMBL" id="CUS38811.1"/>
    </source>
</evidence>
<keyword evidence="2" id="KW-1185">Reference proteome</keyword>
<gene>
    <name evidence="1" type="ORF">COMA1_60098</name>
</gene>